<feature type="region of interest" description="Disordered" evidence="1">
    <location>
        <begin position="26"/>
        <end position="76"/>
    </location>
</feature>
<name>A0A6V8KKN8_9ACTN</name>
<evidence type="ECO:0000313" key="2">
    <source>
        <dbReference type="EMBL" id="GFJ85752.1"/>
    </source>
</evidence>
<evidence type="ECO:0000313" key="3">
    <source>
        <dbReference type="Proteomes" id="UP000482800"/>
    </source>
</evidence>
<keyword evidence="3" id="KW-1185">Reference proteome</keyword>
<reference evidence="2 3" key="1">
    <citation type="submission" date="2020-03" db="EMBL/GenBank/DDBJ databases">
        <title>Whole genome shotgun sequence of Phytohabitans houttuyneae NBRC 108639.</title>
        <authorList>
            <person name="Komaki H."/>
            <person name="Tamura T."/>
        </authorList>
    </citation>
    <scope>NUCLEOTIDE SEQUENCE [LARGE SCALE GENOMIC DNA]</scope>
    <source>
        <strain evidence="2 3">NBRC 108639</strain>
    </source>
</reference>
<dbReference type="Proteomes" id="UP000482800">
    <property type="component" value="Unassembled WGS sequence"/>
</dbReference>
<dbReference type="AlphaFoldDB" id="A0A6V8KKN8"/>
<proteinExistence type="predicted"/>
<accession>A0A6V8KKN8</accession>
<protein>
    <submittedName>
        <fullName evidence="2">Uncharacterized protein</fullName>
    </submittedName>
</protein>
<comment type="caution">
    <text evidence="2">The sequence shown here is derived from an EMBL/GenBank/DDBJ whole genome shotgun (WGS) entry which is preliminary data.</text>
</comment>
<organism evidence="2 3">
    <name type="scientific">Phytohabitans houttuyneae</name>
    <dbReference type="NCBI Taxonomy" id="1076126"/>
    <lineage>
        <taxon>Bacteria</taxon>
        <taxon>Bacillati</taxon>
        <taxon>Actinomycetota</taxon>
        <taxon>Actinomycetes</taxon>
        <taxon>Micromonosporales</taxon>
        <taxon>Micromonosporaceae</taxon>
    </lineage>
</organism>
<sequence length="76" mass="7270">MGAAAPGLPPVSRVHDGGRVTALTLGEHILPTEPMTGPPSGEARAPGPDAVLPAVGGLGGLGPWPPPAAYAADSGS</sequence>
<gene>
    <name evidence="2" type="ORF">Phou_099320</name>
</gene>
<evidence type="ECO:0000256" key="1">
    <source>
        <dbReference type="SAM" id="MobiDB-lite"/>
    </source>
</evidence>
<dbReference type="EMBL" id="BLPF01000004">
    <property type="protein sequence ID" value="GFJ85752.1"/>
    <property type="molecule type" value="Genomic_DNA"/>
</dbReference>
<reference evidence="2 3" key="2">
    <citation type="submission" date="2020-03" db="EMBL/GenBank/DDBJ databases">
        <authorList>
            <person name="Ichikawa N."/>
            <person name="Kimura A."/>
            <person name="Kitahashi Y."/>
            <person name="Uohara A."/>
        </authorList>
    </citation>
    <scope>NUCLEOTIDE SEQUENCE [LARGE SCALE GENOMIC DNA]</scope>
    <source>
        <strain evidence="2 3">NBRC 108639</strain>
    </source>
</reference>